<gene>
    <name evidence="2" type="ORF">ACJMK2_015856</name>
</gene>
<proteinExistence type="predicted"/>
<feature type="compositionally biased region" description="Basic and acidic residues" evidence="1">
    <location>
        <begin position="262"/>
        <end position="278"/>
    </location>
</feature>
<feature type="compositionally biased region" description="Basic and acidic residues" evidence="1">
    <location>
        <begin position="1003"/>
        <end position="1016"/>
    </location>
</feature>
<feature type="compositionally biased region" description="Basic and acidic residues" evidence="1">
    <location>
        <begin position="147"/>
        <end position="162"/>
    </location>
</feature>
<comment type="caution">
    <text evidence="2">The sequence shown here is derived from an EMBL/GenBank/DDBJ whole genome shotgun (WGS) entry which is preliminary data.</text>
</comment>
<evidence type="ECO:0000313" key="3">
    <source>
        <dbReference type="Proteomes" id="UP001634394"/>
    </source>
</evidence>
<feature type="compositionally biased region" description="Basic residues" evidence="1">
    <location>
        <begin position="460"/>
        <end position="472"/>
    </location>
</feature>
<feature type="compositionally biased region" description="Polar residues" evidence="1">
    <location>
        <begin position="589"/>
        <end position="598"/>
    </location>
</feature>
<feature type="region of interest" description="Disordered" evidence="1">
    <location>
        <begin position="427"/>
        <end position="506"/>
    </location>
</feature>
<feature type="region of interest" description="Disordered" evidence="1">
    <location>
        <begin position="1155"/>
        <end position="1197"/>
    </location>
</feature>
<feature type="compositionally biased region" description="Low complexity" evidence="1">
    <location>
        <begin position="1121"/>
        <end position="1134"/>
    </location>
</feature>
<keyword evidence="3" id="KW-1185">Reference proteome</keyword>
<feature type="region of interest" description="Disordered" evidence="1">
    <location>
        <begin position="135"/>
        <end position="169"/>
    </location>
</feature>
<feature type="compositionally biased region" description="Polar residues" evidence="1">
    <location>
        <begin position="1266"/>
        <end position="1275"/>
    </location>
</feature>
<feature type="compositionally biased region" description="Polar residues" evidence="1">
    <location>
        <begin position="971"/>
        <end position="1002"/>
    </location>
</feature>
<feature type="compositionally biased region" description="Acidic residues" evidence="1">
    <location>
        <begin position="279"/>
        <end position="290"/>
    </location>
</feature>
<feature type="compositionally biased region" description="Polar residues" evidence="1">
    <location>
        <begin position="1519"/>
        <end position="1533"/>
    </location>
</feature>
<feature type="compositionally biased region" description="Polar residues" evidence="1">
    <location>
        <begin position="445"/>
        <end position="456"/>
    </location>
</feature>
<feature type="compositionally biased region" description="Basic and acidic residues" evidence="1">
    <location>
        <begin position="108"/>
        <end position="120"/>
    </location>
</feature>
<feature type="region of interest" description="Disordered" evidence="1">
    <location>
        <begin position="1256"/>
        <end position="1278"/>
    </location>
</feature>
<feature type="region of interest" description="Disordered" evidence="1">
    <location>
        <begin position="262"/>
        <end position="290"/>
    </location>
</feature>
<feature type="region of interest" description="Disordered" evidence="1">
    <location>
        <begin position="55"/>
        <end position="95"/>
    </location>
</feature>
<evidence type="ECO:0000313" key="2">
    <source>
        <dbReference type="EMBL" id="KAL3852182.1"/>
    </source>
</evidence>
<feature type="region of interest" description="Disordered" evidence="1">
    <location>
        <begin position="696"/>
        <end position="762"/>
    </location>
</feature>
<feature type="region of interest" description="Disordered" evidence="1">
    <location>
        <begin position="1103"/>
        <end position="1140"/>
    </location>
</feature>
<feature type="compositionally biased region" description="Polar residues" evidence="1">
    <location>
        <begin position="55"/>
        <end position="65"/>
    </location>
</feature>
<feature type="region of interest" description="Disordered" evidence="1">
    <location>
        <begin position="899"/>
        <end position="1029"/>
    </location>
</feature>
<feature type="compositionally biased region" description="Acidic residues" evidence="1">
    <location>
        <begin position="740"/>
        <end position="749"/>
    </location>
</feature>
<dbReference type="Proteomes" id="UP001634394">
    <property type="component" value="Unassembled WGS sequence"/>
</dbReference>
<feature type="region of interest" description="Disordered" evidence="1">
    <location>
        <begin position="381"/>
        <end position="407"/>
    </location>
</feature>
<protein>
    <submittedName>
        <fullName evidence="2">Uncharacterized protein</fullName>
    </submittedName>
</protein>
<dbReference type="EMBL" id="JBJQND010000015">
    <property type="protein sequence ID" value="KAL3852182.1"/>
    <property type="molecule type" value="Genomic_DNA"/>
</dbReference>
<feature type="compositionally biased region" description="Basic and acidic residues" evidence="1">
    <location>
        <begin position="473"/>
        <end position="491"/>
    </location>
</feature>
<feature type="compositionally biased region" description="Basic residues" evidence="1">
    <location>
        <begin position="1539"/>
        <end position="1557"/>
    </location>
</feature>
<accession>A0ABD3URR1</accession>
<feature type="compositionally biased region" description="Polar residues" evidence="1">
    <location>
        <begin position="702"/>
        <end position="720"/>
    </location>
</feature>
<feature type="region of interest" description="Disordered" evidence="1">
    <location>
        <begin position="101"/>
        <end position="120"/>
    </location>
</feature>
<organism evidence="2 3">
    <name type="scientific">Sinanodonta woodiana</name>
    <name type="common">Chinese pond mussel</name>
    <name type="synonym">Anodonta woodiana</name>
    <dbReference type="NCBI Taxonomy" id="1069815"/>
    <lineage>
        <taxon>Eukaryota</taxon>
        <taxon>Metazoa</taxon>
        <taxon>Spiralia</taxon>
        <taxon>Lophotrochozoa</taxon>
        <taxon>Mollusca</taxon>
        <taxon>Bivalvia</taxon>
        <taxon>Autobranchia</taxon>
        <taxon>Heteroconchia</taxon>
        <taxon>Palaeoheterodonta</taxon>
        <taxon>Unionida</taxon>
        <taxon>Unionoidea</taxon>
        <taxon>Unionidae</taxon>
        <taxon>Unioninae</taxon>
        <taxon>Sinanodonta</taxon>
    </lineage>
</organism>
<name>A0ABD3URR1_SINWO</name>
<feature type="compositionally biased region" description="Low complexity" evidence="1">
    <location>
        <begin position="1497"/>
        <end position="1518"/>
    </location>
</feature>
<sequence>MSVYDGIETSSWLGPNPAVTESLNRLKQLEELRKQRELQTREKLASIRSNRNYGSLRKSSLTDNEAGSRFLRRAPSSSDDESTIPAYRSGDVTIQLGGARPKLSSSISRDENNTGLGGEHDQWFSGVAESILGPSFTSRQLSPRKSMRNDRFTFSEDSDRSSKIGSLPRDSLVRSSFQGTLGHPSSRASKGSNNLFDGVLESAFSEGIIAPKISNLRHFASSKIDSNRVFTNSNNVNSEEYVGQESLDDNSPNGQYDISEESHIEESQHQEGENKTKMEEEEEEEQFDDPLEFSQSLKNFRNSNEIHCDNFQHNDNSAHKRTAHSGLLVGSVPTIPPLKKVKSVDLEDVNSDQYSDLPDMIHTYEDLTSVAKDIVATFSQPFSPDGLGPRSPSYKENVGDTQVRSGYDFSKSQPEILDENGHLKVPDFSAVNSDDQNDNIDSEKATFTSQSHNNIVRRTSSSKKKKRPPSFHRKGESEQNSDSENKMEKKTLVAVNGKDVQDSPASDFEQFTVRLTGLSSSDGPLVSVDTVQEEQNNGNKDGRVEHLGILHVTDSLYRSGSSEWVVINQDGQSDGKTVRESKKGMQVNGGESNSLNSNPDKENDKSIVPGSGLRRKLYSKGSQSQSSIDSQTLSPSAPEKKGLIARWKNMFGSFGHSDVTSELNLSNDTSDCVDETRIDFIESADQSVQPALIEERKLWTDENGSNDLTRSDDSQSADSSPRSDKGVLGRSSVAHAVMSDSDEAFETASDDSGNNRDRKNKAKYIKESKTSHISSVSEVKENFGCQSESTEQLENTMTQNSTDFQHIGLLQAQDHYKSPGDILGNLREIRRFVHKSVSEPGTSEELSVQLNKTDASKLMVDAQTMTDASLYISTYTQTESGQSDDRELYHCPHCGKMSGICSSPDSQERKDSGAGKSRGYMRGTASCHVKNNTKKSVSNPLKNSEKDSNKPPIPNGKSSPTPQREKRRPSYSKNDSDGCSSKNRPSTPVSSTPSYMRSTSATRLKEIDKSEPDLRMKRSPSRASSICDGEEFGQISQINKKQSKSLNQLEFSNQDFQTLKMPEVVPKPRSPQKEKAAEDIFFLGNVSSLTEATSALIEKALHDSKQDQDNQNHTPDQCEISTENETSSQSSNQSRCANHTDSVAEMRDKLDKSNLVHVTDGKNSSNLKTSGKPKLSGPKQSVMPALKKSNKAGKLSTPDFQHTKISLKKPAELKGYSKLAGTNVDDAKVVDSTSQFTTIVDNPFIKNDAQCREGLKMKTGPGPNKSVWTKSASANQEREKCTDSADLKPIDSGSKETIETSCDASVKEESVKIANQELEQNIFGAKGADECQDKKHEVALCRTVSMEKQDMQKIHSSSSVLYGRDDVPSAQDVNVMHQVSREQTQPLNPNQHGAGIAGSQRFRLPAGQKPNAIVVETDVDAAFEEYKALKFGSVDNGGRASSGVLENVDHVAFAEKACSKLLGSDTLVDIYKLEKNSKQQNEELDFPDTVVKELQHSPRQSISSESSSHMDSTSMTSEYSTDTGSIGPTSPNDPSDRKQGKKSKSKKGFFKGKFFKR</sequence>
<reference evidence="2 3" key="1">
    <citation type="submission" date="2024-11" db="EMBL/GenBank/DDBJ databases">
        <title>Chromosome-level genome assembly of the freshwater bivalve Anodonta woodiana.</title>
        <authorList>
            <person name="Chen X."/>
        </authorList>
    </citation>
    <scope>NUCLEOTIDE SEQUENCE [LARGE SCALE GENOMIC DNA]</scope>
    <source>
        <strain evidence="2">MN2024</strain>
        <tissue evidence="2">Gills</tissue>
    </source>
</reference>
<feature type="region of interest" description="Disordered" evidence="1">
    <location>
        <begin position="569"/>
        <end position="612"/>
    </location>
</feature>
<evidence type="ECO:0000256" key="1">
    <source>
        <dbReference type="SAM" id="MobiDB-lite"/>
    </source>
</evidence>
<feature type="region of interest" description="Disordered" evidence="1">
    <location>
        <begin position="1478"/>
        <end position="1557"/>
    </location>
</feature>